<organism evidence="1">
    <name type="scientific">uncultured Caudovirales phage</name>
    <dbReference type="NCBI Taxonomy" id="2100421"/>
    <lineage>
        <taxon>Viruses</taxon>
        <taxon>Duplodnaviria</taxon>
        <taxon>Heunggongvirae</taxon>
        <taxon>Uroviricota</taxon>
        <taxon>Caudoviricetes</taxon>
        <taxon>Peduoviridae</taxon>
        <taxon>Maltschvirus</taxon>
        <taxon>Maltschvirus maltsch</taxon>
    </lineage>
</organism>
<dbReference type="InterPro" id="IPR013320">
    <property type="entry name" value="ConA-like_dom_sf"/>
</dbReference>
<reference evidence="1" key="1">
    <citation type="submission" date="2020-05" db="EMBL/GenBank/DDBJ databases">
        <authorList>
            <person name="Chiriac C."/>
            <person name="Salcher M."/>
            <person name="Ghai R."/>
            <person name="Kavagutti S V."/>
        </authorList>
    </citation>
    <scope>NUCLEOTIDE SEQUENCE</scope>
</reference>
<sequence>MSFGIPVRNGLGVGLSASTFLSSSRVGGRPAMFLNFIGATALDSRITFTRTTTATVTGSNGVIQSSAINAPRFDYNPVTLAPQGLLVEEPRINLLLNSLIDGTSLSTQNVTVAAVAHTISFYGTGTITLTGAYVATVTGTGAYPNRQTLTFTPVVGVLICAVTGSVQYAQLEAGGFATSFIPTAGTATTRAIDLASMTGTNFSSWYDQTQGSFVVSVSTFGSGANRFALGVSNGANSERIVLFATATSTLRYIVTDGNVSQADISLAGMNVNVVNKIACAYQANSFNCALNGTLGSGDTAGTLPTPDKLFIGSDASGVAPINGRVRSVAYYNTRLPNATLQTLTT</sequence>
<dbReference type="EMBL" id="LR797326">
    <property type="protein sequence ID" value="CAB4202338.1"/>
    <property type="molecule type" value="Genomic_DNA"/>
</dbReference>
<gene>
    <name evidence="1" type="ORF">UFOVP1366_19</name>
</gene>
<dbReference type="GO" id="GO:0030246">
    <property type="term" value="F:carbohydrate binding"/>
    <property type="evidence" value="ECO:0007669"/>
    <property type="project" value="UniProtKB-KW"/>
</dbReference>
<protein>
    <submittedName>
        <fullName evidence="1">Concanavalin A-like lectin/glucanases superfamily</fullName>
    </submittedName>
</protein>
<dbReference type="Pfam" id="PF13385">
    <property type="entry name" value="Laminin_G_3"/>
    <property type="match status" value="1"/>
</dbReference>
<dbReference type="SUPFAM" id="SSF49899">
    <property type="entry name" value="Concanavalin A-like lectins/glucanases"/>
    <property type="match status" value="1"/>
</dbReference>
<keyword evidence="1" id="KW-0430">Lectin</keyword>
<proteinExistence type="predicted"/>
<name>A0A6J5S380_9CAUD</name>
<evidence type="ECO:0000313" key="1">
    <source>
        <dbReference type="EMBL" id="CAB4202338.1"/>
    </source>
</evidence>
<accession>A0A6J5S380</accession>